<feature type="region of interest" description="Disordered" evidence="1">
    <location>
        <begin position="438"/>
        <end position="462"/>
    </location>
</feature>
<name>A0A553PL25_TIGCA</name>
<keyword evidence="3" id="KW-1185">Reference proteome</keyword>
<comment type="caution">
    <text evidence="2">The sequence shown here is derived from an EMBL/GenBank/DDBJ whole genome shotgun (WGS) entry which is preliminary data.</text>
</comment>
<gene>
    <name evidence="2" type="ORF">TCAL_07184</name>
</gene>
<sequence length="473" mass="53829">SLFKTWQTCSSVYVSSPKKWKLKFGSNRVSESEMAGTMNIRLPRIVLQRVDEMWINVPRPSKKKSSKPPTTTIGLVLDEFKGFMELEHHLTRSTKRLYARTLKSFFFFCYESSPKYNAEGLFLNPSLEKLNHLPLNVNQWIDSVNELTALNGLKALDKYLWMIFLKVEHHTEDPAQKPIQQTISRLISSMSCRIEDLSPALRNDKCSEGTPGIVNPLSSRPIGCLRLIVRFLQCSFIEDLKRKLVRGMRSALQDLDPIEIRNIVCGILFLNAGGQSAQMLTQMSMYDWENLELLNSPETGRQWMVKVSAHQNCTTGGPGVLVIHSEWLIHLVNEYVTHVWPLIMKRPMNGVDTRRLSNKTALFNGEGSNLPLFPSTTGISEISPRPIMRWIINAMIFEAKIVDPMDPRLKSFKPSTIRLAFVSYGNIAQNLEAASMYSKDKTTRGNSKRSSNDNHADLRQAAKNFHELVEGKK</sequence>
<dbReference type="EMBL" id="VCGU01000003">
    <property type="protein sequence ID" value="TRY78386.1"/>
    <property type="molecule type" value="Genomic_DNA"/>
</dbReference>
<evidence type="ECO:0000256" key="1">
    <source>
        <dbReference type="SAM" id="MobiDB-lite"/>
    </source>
</evidence>
<evidence type="ECO:0000313" key="3">
    <source>
        <dbReference type="Proteomes" id="UP000318571"/>
    </source>
</evidence>
<proteinExistence type="predicted"/>
<feature type="non-terminal residue" evidence="2">
    <location>
        <position position="473"/>
    </location>
</feature>
<evidence type="ECO:0000313" key="2">
    <source>
        <dbReference type="EMBL" id="TRY78386.1"/>
    </source>
</evidence>
<feature type="non-terminal residue" evidence="2">
    <location>
        <position position="1"/>
    </location>
</feature>
<dbReference type="Proteomes" id="UP000318571">
    <property type="component" value="Chromosome 11"/>
</dbReference>
<organism evidence="2 3">
    <name type="scientific">Tigriopus californicus</name>
    <name type="common">Marine copepod</name>
    <dbReference type="NCBI Taxonomy" id="6832"/>
    <lineage>
        <taxon>Eukaryota</taxon>
        <taxon>Metazoa</taxon>
        <taxon>Ecdysozoa</taxon>
        <taxon>Arthropoda</taxon>
        <taxon>Crustacea</taxon>
        <taxon>Multicrustacea</taxon>
        <taxon>Hexanauplia</taxon>
        <taxon>Copepoda</taxon>
        <taxon>Harpacticoida</taxon>
        <taxon>Harpacticidae</taxon>
        <taxon>Tigriopus</taxon>
    </lineage>
</organism>
<feature type="compositionally biased region" description="Basic and acidic residues" evidence="1">
    <location>
        <begin position="450"/>
        <end position="462"/>
    </location>
</feature>
<reference evidence="2 3" key="1">
    <citation type="journal article" date="2018" name="Nat. Ecol. Evol.">
        <title>Genomic signatures of mitonuclear coevolution across populations of Tigriopus californicus.</title>
        <authorList>
            <person name="Barreto F.S."/>
            <person name="Watson E.T."/>
            <person name="Lima T.G."/>
            <person name="Willett C.S."/>
            <person name="Edmands S."/>
            <person name="Li W."/>
            <person name="Burton R.S."/>
        </authorList>
    </citation>
    <scope>NUCLEOTIDE SEQUENCE [LARGE SCALE GENOMIC DNA]</scope>
    <source>
        <strain evidence="2 3">San Diego</strain>
    </source>
</reference>
<protein>
    <submittedName>
        <fullName evidence="2">Uncharacterized protein</fullName>
    </submittedName>
</protein>
<accession>A0A553PL25</accession>
<dbReference type="AlphaFoldDB" id="A0A553PL25"/>